<dbReference type="PANTHER" id="PTHR22028:SF5">
    <property type="entry name" value="COILED-COIL DOMAIN-CONTAINING PROTEIN 191"/>
    <property type="match status" value="1"/>
</dbReference>
<evidence type="ECO:0000313" key="3">
    <source>
        <dbReference type="Proteomes" id="UP000050791"/>
    </source>
</evidence>
<proteinExistence type="predicted"/>
<dbReference type="AlphaFoldDB" id="A0AA85BDI7"/>
<accession>A0AA85BDI7</accession>
<organism evidence="3 4">
    <name type="scientific">Schistosoma mattheei</name>
    <dbReference type="NCBI Taxonomy" id="31246"/>
    <lineage>
        <taxon>Eukaryota</taxon>
        <taxon>Metazoa</taxon>
        <taxon>Spiralia</taxon>
        <taxon>Lophotrochozoa</taxon>
        <taxon>Platyhelminthes</taxon>
        <taxon>Trematoda</taxon>
        <taxon>Digenea</taxon>
        <taxon>Strigeidida</taxon>
        <taxon>Schistosomatoidea</taxon>
        <taxon>Schistosomatidae</taxon>
        <taxon>Schistosoma</taxon>
    </lineage>
</organism>
<evidence type="ECO:0000256" key="1">
    <source>
        <dbReference type="SAM" id="Coils"/>
    </source>
</evidence>
<feature type="coiled-coil region" evidence="1">
    <location>
        <begin position="139"/>
        <end position="218"/>
    </location>
</feature>
<evidence type="ECO:0000313" key="4">
    <source>
        <dbReference type="WBParaSite" id="SMTH1_48990.1"/>
    </source>
</evidence>
<keyword evidence="1" id="KW-0175">Coiled coil</keyword>
<reference evidence="4" key="1">
    <citation type="submission" date="2023-11" db="UniProtKB">
        <authorList>
            <consortium name="WormBaseParasite"/>
        </authorList>
    </citation>
    <scope>IDENTIFICATION</scope>
</reference>
<name>A0AA85BDI7_9TREM</name>
<dbReference type="PANTHER" id="PTHR22028">
    <property type="entry name" value="SFI1 SPINDLE BODY DOMAIN-CONTAINING PROTEIN-RELATED"/>
    <property type="match status" value="1"/>
</dbReference>
<dbReference type="WBParaSite" id="SMTH1_48990.1">
    <property type="protein sequence ID" value="SMTH1_48990.1"/>
    <property type="gene ID" value="SMTH1_48990"/>
</dbReference>
<dbReference type="Proteomes" id="UP000050791">
    <property type="component" value="Unassembled WGS sequence"/>
</dbReference>
<feature type="region of interest" description="Disordered" evidence="2">
    <location>
        <begin position="555"/>
        <end position="582"/>
    </location>
</feature>
<protein>
    <submittedName>
        <fullName evidence="4">Uncharacterized protein</fullName>
    </submittedName>
</protein>
<dbReference type="InterPro" id="IPR052270">
    <property type="entry name" value="CACF_protein"/>
</dbReference>
<evidence type="ECO:0000256" key="2">
    <source>
        <dbReference type="SAM" id="MobiDB-lite"/>
    </source>
</evidence>
<sequence>MKNSDFIHRIDIFDQNHFSKNLPSHQMYSGNFNKSNQLNTFNVYAEARSLLNEWMIKNTLDIEDLDSGTDDFKPITPSRKEIKREWDHLFKDNNLKSDFSDDYEVDNHMKNNHYTEHNSKDLDLPHIGYTRQRQSTLEKILLRQEEAKARRELRQKELESRRILEATNRQIKAQILYKAKQDEKMRQAEERREEELIKQEMVRIRNELEQEKQAAKNYRYSDLSCLSVNSDDDNKSFTTTARVESHQTRNAEYLMKLTFNAWYNVIYNIKIQFTMLQAKNEFHLKKTYFNYWKLKIHQINYNRDIEKAKIDSIEVIKKEYRAKQFHENFLLKQCFTRWSCTIRMEKSTHTLLNNHQTKTLTSDNDNNNNNETIPLGNRICLTDRKSQKSKTVNTNKACLKSANSSPSVEDLISGDFTLDHYKSDRKNNRILSAQSSVMKPILNQTIIQQRNIIAAQNREINALKAAHRYSEWLLEARAHKLAKTIIEKTNTKINEADKSSPELNESPVHVENGTDDQVHSQLISNEMKSPISDNHLSGSKTISINKKNSFIQKMEERAAERARRRALQEERRRENEQKKKEQLAKQLEEEANRIKQEKIMLKNEQKEKKIREEELKQQKELKLAYQRELNLKVTMHRNISCLRYYGLKPWINYVLKQHELIQMANCYEKKTIMRNTFHTWLLHLKIKYEQETKFVQCHYNVLLMKKSIKALQKACEIRKENETFANKWYHKQLLRSSFSFWVQYVNDLCIQEWQQEETALEHYNRHLLYVYFKIWIDFPNLQRVQREREYRREQFRKCLLDIIPDFNPPKQDINEMD</sequence>